<feature type="transmembrane region" description="Helical" evidence="6">
    <location>
        <begin position="177"/>
        <end position="197"/>
    </location>
</feature>
<dbReference type="Gene3D" id="1.20.1250.20">
    <property type="entry name" value="MFS general substrate transporter like domains"/>
    <property type="match status" value="1"/>
</dbReference>
<dbReference type="Proteomes" id="UP000053259">
    <property type="component" value="Unassembled WGS sequence"/>
</dbReference>
<keyword evidence="2 6" id="KW-0812">Transmembrane</keyword>
<gene>
    <name evidence="8" type="ORF">PV09_01870</name>
</gene>
<feature type="transmembrane region" description="Helical" evidence="6">
    <location>
        <begin position="107"/>
        <end position="130"/>
    </location>
</feature>
<dbReference type="GO" id="GO:0005886">
    <property type="term" value="C:plasma membrane"/>
    <property type="evidence" value="ECO:0007669"/>
    <property type="project" value="TreeGrafter"/>
</dbReference>
<evidence type="ECO:0000256" key="3">
    <source>
        <dbReference type="ARBA" id="ARBA00022989"/>
    </source>
</evidence>
<feature type="transmembrane region" description="Helical" evidence="6">
    <location>
        <begin position="73"/>
        <end position="95"/>
    </location>
</feature>
<dbReference type="PROSITE" id="PS50850">
    <property type="entry name" value="MFS"/>
    <property type="match status" value="1"/>
</dbReference>
<organism evidence="8 9">
    <name type="scientific">Verruconis gallopava</name>
    <dbReference type="NCBI Taxonomy" id="253628"/>
    <lineage>
        <taxon>Eukaryota</taxon>
        <taxon>Fungi</taxon>
        <taxon>Dikarya</taxon>
        <taxon>Ascomycota</taxon>
        <taxon>Pezizomycotina</taxon>
        <taxon>Dothideomycetes</taxon>
        <taxon>Pleosporomycetidae</taxon>
        <taxon>Venturiales</taxon>
        <taxon>Sympoventuriaceae</taxon>
        <taxon>Verruconis</taxon>
    </lineage>
</organism>
<dbReference type="HOGENOM" id="CLU_000960_22_0_1"/>
<proteinExistence type="predicted"/>
<keyword evidence="4 6" id="KW-0472">Membrane</keyword>
<dbReference type="PANTHER" id="PTHR23501">
    <property type="entry name" value="MAJOR FACILITATOR SUPERFAMILY"/>
    <property type="match status" value="1"/>
</dbReference>
<feature type="domain" description="Major facilitator superfamily (MFS) profile" evidence="7">
    <location>
        <begin position="1"/>
        <end position="472"/>
    </location>
</feature>
<reference evidence="8 9" key="1">
    <citation type="submission" date="2015-01" db="EMBL/GenBank/DDBJ databases">
        <title>The Genome Sequence of Ochroconis gallopava CBS43764.</title>
        <authorList>
            <consortium name="The Broad Institute Genomics Platform"/>
            <person name="Cuomo C."/>
            <person name="de Hoog S."/>
            <person name="Gorbushina A."/>
            <person name="Stielow B."/>
            <person name="Teixiera M."/>
            <person name="Abouelleil A."/>
            <person name="Chapman S.B."/>
            <person name="Priest M."/>
            <person name="Young S.K."/>
            <person name="Wortman J."/>
            <person name="Nusbaum C."/>
            <person name="Birren B."/>
        </authorList>
    </citation>
    <scope>NUCLEOTIDE SEQUENCE [LARGE SCALE GENOMIC DNA]</scope>
    <source>
        <strain evidence="8 9">CBS 43764</strain>
    </source>
</reference>
<evidence type="ECO:0000256" key="1">
    <source>
        <dbReference type="ARBA" id="ARBA00004141"/>
    </source>
</evidence>
<evidence type="ECO:0000256" key="2">
    <source>
        <dbReference type="ARBA" id="ARBA00022692"/>
    </source>
</evidence>
<protein>
    <recommendedName>
        <fullName evidence="7">Major facilitator superfamily (MFS) profile domain-containing protein</fullName>
    </recommendedName>
</protein>
<dbReference type="EMBL" id="KN847532">
    <property type="protein sequence ID" value="KIW07971.1"/>
    <property type="molecule type" value="Genomic_DNA"/>
</dbReference>
<name>A0A0D1XYX2_9PEZI</name>
<keyword evidence="3 6" id="KW-1133">Transmembrane helix</keyword>
<evidence type="ECO:0000256" key="5">
    <source>
        <dbReference type="SAM" id="MobiDB-lite"/>
    </source>
</evidence>
<evidence type="ECO:0000313" key="9">
    <source>
        <dbReference type="Proteomes" id="UP000053259"/>
    </source>
</evidence>
<dbReference type="STRING" id="253628.A0A0D1XYX2"/>
<dbReference type="InterPro" id="IPR036259">
    <property type="entry name" value="MFS_trans_sf"/>
</dbReference>
<dbReference type="OrthoDB" id="2351791at2759"/>
<evidence type="ECO:0000313" key="8">
    <source>
        <dbReference type="EMBL" id="KIW07971.1"/>
    </source>
</evidence>
<dbReference type="PANTHER" id="PTHR23501:SF59">
    <property type="entry name" value="MAJOR FACILITATOR SUPERFAMILY (MFS) PROFILE DOMAIN-CONTAINING PROTEIN-RELATED"/>
    <property type="match status" value="1"/>
</dbReference>
<dbReference type="AlphaFoldDB" id="A0A0D1XYX2"/>
<feature type="transmembrane region" description="Helical" evidence="6">
    <location>
        <begin position="136"/>
        <end position="156"/>
    </location>
</feature>
<feature type="transmembrane region" description="Helical" evidence="6">
    <location>
        <begin position="48"/>
        <end position="67"/>
    </location>
</feature>
<accession>A0A0D1XYX2</accession>
<dbReference type="GO" id="GO:0022857">
    <property type="term" value="F:transmembrane transporter activity"/>
    <property type="evidence" value="ECO:0007669"/>
    <property type="project" value="InterPro"/>
</dbReference>
<feature type="transmembrane region" description="Helical" evidence="6">
    <location>
        <begin position="244"/>
        <end position="265"/>
    </location>
</feature>
<feature type="transmembrane region" description="Helical" evidence="6">
    <location>
        <begin position="334"/>
        <end position="352"/>
    </location>
</feature>
<dbReference type="SUPFAM" id="SSF103473">
    <property type="entry name" value="MFS general substrate transporter"/>
    <property type="match status" value="2"/>
</dbReference>
<feature type="region of interest" description="Disordered" evidence="5">
    <location>
        <begin position="484"/>
        <end position="504"/>
    </location>
</feature>
<dbReference type="InParanoid" id="A0A0D1XYX2"/>
<comment type="subcellular location">
    <subcellularLocation>
        <location evidence="1">Membrane</location>
        <topology evidence="1">Multi-pass membrane protein</topology>
    </subcellularLocation>
</comment>
<sequence length="504" mass="54865">MNADICQTIAEDFSATSVSTYWAGAAFVLCSAVVQPIFASLSLVHEQYTVLTALTSFTVGSLVAALAKDIAVLIAGRCIQGIGGGGLMVTTWVVLARLFNLEQRSRYYSLVGLVWTVCTILGPLIGGGFALVSWRWIFWINLPLAAICYVLIILFLKFDNKSEKSLMARLGAVDWTGNIVFAVSIALILLAISWGGVLHPWRSAGTLLPLLLGILCLSAWFIYSYKYCKSPMIPAVVLSDRTAAVSFGGTFILGLCQFCLIYYLPLYYEGVKGYSTFIVGVALLPQLVGAGPSTIITSLLIAKTHLTRPFSILGWLLFVYGALELTLLEQSTSVYHWIVLNIPSGLGIGILFSSLSMSTQASAENRANCTAEERQRVKSMAASLNPFFRVLGQACGIVVAQAAFTNQVAKELGAEAAKDAVLLVKRLRGMPANTQETTRILQSFVSGLRTIWWVVVALTGVMFVLTLFSRDYSLTVEERPRQEIVEDEKKRMTSDVEHASTASL</sequence>
<dbReference type="Pfam" id="PF07690">
    <property type="entry name" value="MFS_1"/>
    <property type="match status" value="1"/>
</dbReference>
<feature type="transmembrane region" description="Helical" evidence="6">
    <location>
        <begin position="451"/>
        <end position="469"/>
    </location>
</feature>
<dbReference type="RefSeq" id="XP_016217840.1">
    <property type="nucleotide sequence ID" value="XM_016354828.1"/>
</dbReference>
<dbReference type="InterPro" id="IPR011701">
    <property type="entry name" value="MFS"/>
</dbReference>
<dbReference type="GeneID" id="27309843"/>
<feature type="compositionally biased region" description="Basic and acidic residues" evidence="5">
    <location>
        <begin position="484"/>
        <end position="498"/>
    </location>
</feature>
<evidence type="ECO:0000256" key="6">
    <source>
        <dbReference type="SAM" id="Phobius"/>
    </source>
</evidence>
<feature type="transmembrane region" description="Helical" evidence="6">
    <location>
        <begin position="277"/>
        <end position="302"/>
    </location>
</feature>
<keyword evidence="9" id="KW-1185">Reference proteome</keyword>
<dbReference type="VEuPathDB" id="FungiDB:PV09_01870"/>
<dbReference type="Gene3D" id="1.20.1720.10">
    <property type="entry name" value="Multidrug resistance protein D"/>
    <property type="match status" value="1"/>
</dbReference>
<feature type="transmembrane region" description="Helical" evidence="6">
    <location>
        <begin position="203"/>
        <end position="223"/>
    </location>
</feature>
<dbReference type="InterPro" id="IPR020846">
    <property type="entry name" value="MFS_dom"/>
</dbReference>
<dbReference type="PRINTS" id="PR01036">
    <property type="entry name" value="TCRTETB"/>
</dbReference>
<evidence type="ECO:0000256" key="4">
    <source>
        <dbReference type="ARBA" id="ARBA00023136"/>
    </source>
</evidence>
<evidence type="ECO:0000259" key="7">
    <source>
        <dbReference type="PROSITE" id="PS50850"/>
    </source>
</evidence>
<feature type="transmembrane region" description="Helical" evidence="6">
    <location>
        <begin position="21"/>
        <end position="41"/>
    </location>
</feature>
<feature type="transmembrane region" description="Helical" evidence="6">
    <location>
        <begin position="309"/>
        <end position="328"/>
    </location>
</feature>